<evidence type="ECO:0000256" key="1">
    <source>
        <dbReference type="SAM" id="MobiDB-lite"/>
    </source>
</evidence>
<feature type="chain" id="PRO_5038819047" description="DUF6777 domain-containing protein" evidence="2">
    <location>
        <begin position="23"/>
        <end position="366"/>
    </location>
</feature>
<name>A0A6G9GT19_9ACTN</name>
<dbReference type="AlphaFoldDB" id="A0A6G9GT19"/>
<dbReference type="KEGG" id="slia:HA039_03075"/>
<keyword evidence="5" id="KW-1185">Reference proteome</keyword>
<evidence type="ECO:0000259" key="3">
    <source>
        <dbReference type="Pfam" id="PF20568"/>
    </source>
</evidence>
<feature type="compositionally biased region" description="Low complexity" evidence="1">
    <location>
        <begin position="276"/>
        <end position="292"/>
    </location>
</feature>
<dbReference type="InterPro" id="IPR046704">
    <property type="entry name" value="DUF6777"/>
</dbReference>
<dbReference type="Proteomes" id="UP000501179">
    <property type="component" value="Chromosome"/>
</dbReference>
<feature type="region of interest" description="Disordered" evidence="1">
    <location>
        <begin position="247"/>
        <end position="366"/>
    </location>
</feature>
<feature type="domain" description="DUF6777" evidence="3">
    <location>
        <begin position="86"/>
        <end position="247"/>
    </location>
</feature>
<evidence type="ECO:0000313" key="5">
    <source>
        <dbReference type="Proteomes" id="UP000501179"/>
    </source>
</evidence>
<dbReference type="Pfam" id="PF20568">
    <property type="entry name" value="DUF6777"/>
    <property type="match status" value="1"/>
</dbReference>
<protein>
    <recommendedName>
        <fullName evidence="3">DUF6777 domain-containing protein</fullName>
    </recommendedName>
</protein>
<feature type="compositionally biased region" description="Acidic residues" evidence="1">
    <location>
        <begin position="320"/>
        <end position="334"/>
    </location>
</feature>
<reference evidence="4 5" key="1">
    <citation type="submission" date="2020-03" db="EMBL/GenBank/DDBJ databases">
        <title>A novel species.</title>
        <authorList>
            <person name="Gao J."/>
        </authorList>
    </citation>
    <scope>NUCLEOTIDE SEQUENCE [LARGE SCALE GENOMIC DNA]</scope>
    <source>
        <strain evidence="4 5">QMT-12</strain>
    </source>
</reference>
<feature type="signal peptide" evidence="2">
    <location>
        <begin position="1"/>
        <end position="22"/>
    </location>
</feature>
<keyword evidence="2" id="KW-0732">Signal</keyword>
<dbReference type="EMBL" id="CP050177">
    <property type="protein sequence ID" value="QIQ01413.1"/>
    <property type="molecule type" value="Genomic_DNA"/>
</dbReference>
<sequence>MRSPNRRRYAPLAALSALAAGALVLSGCGGGGAGKPRAEDLFFQSAGDRGGDPFTPSTVTVTSEGAPAAGRPAARASAGPVRAARALPGSTPGLYGAARSVSSCDVERQIRFLTEDRTRSRAFARGAGIGGSGVPAFLRGLTPVVLRADARVTGHGYRDGAAAPYQSVLQAGTAVMVDERGLPRVRCACGNPLRPPVPVRGAVVNRGKRWPGYAPGRVVVINRADAAVDGLVVVDLVEVAWMQRRTGTDGDEDALPDILPPYGPEADITDPDAVRPPGEASPSATPEPSAPAKPDRTPRESGVPTRTTLRPGDTLPPEPPSEEPPGEQPLEPEPEPVPTGDDGMLPVEPDKEQVSDVLTGPDAPQE</sequence>
<evidence type="ECO:0000256" key="2">
    <source>
        <dbReference type="SAM" id="SignalP"/>
    </source>
</evidence>
<gene>
    <name evidence="4" type="ORF">HA039_03075</name>
</gene>
<organism evidence="4 5">
    <name type="scientific">Streptomyces liangshanensis</name>
    <dbReference type="NCBI Taxonomy" id="2717324"/>
    <lineage>
        <taxon>Bacteria</taxon>
        <taxon>Bacillati</taxon>
        <taxon>Actinomycetota</taxon>
        <taxon>Actinomycetes</taxon>
        <taxon>Kitasatosporales</taxon>
        <taxon>Streptomycetaceae</taxon>
        <taxon>Streptomyces</taxon>
    </lineage>
</organism>
<proteinExistence type="predicted"/>
<dbReference type="PROSITE" id="PS51257">
    <property type="entry name" value="PROKAR_LIPOPROTEIN"/>
    <property type="match status" value="1"/>
</dbReference>
<accession>A0A6G9GT19</accession>
<dbReference type="RefSeq" id="WP_167023372.1">
    <property type="nucleotide sequence ID" value="NZ_CP050177.1"/>
</dbReference>
<evidence type="ECO:0000313" key="4">
    <source>
        <dbReference type="EMBL" id="QIQ01413.1"/>
    </source>
</evidence>